<keyword evidence="2" id="KW-0227">DNA damage</keyword>
<comment type="similarity">
    <text evidence="1">Belongs to the TAF9 family. CENP-S/MHF1 subfamily.</text>
</comment>
<dbReference type="PaxDb" id="2903-EOD23950"/>
<dbReference type="EnsemblProtists" id="EOD23950">
    <property type="protein sequence ID" value="EOD23950"/>
    <property type="gene ID" value="EMIHUDRAFT_206955"/>
</dbReference>
<dbReference type="GO" id="GO:0003682">
    <property type="term" value="F:chromatin binding"/>
    <property type="evidence" value="ECO:0007669"/>
    <property type="project" value="TreeGrafter"/>
</dbReference>
<evidence type="ECO:0000256" key="2">
    <source>
        <dbReference type="ARBA" id="ARBA00022763"/>
    </source>
</evidence>
<accession>A0A0D3JKB5</accession>
<dbReference type="InterPro" id="IPR029003">
    <property type="entry name" value="CENP-S/Mhf1"/>
</dbReference>
<reference evidence="6" key="1">
    <citation type="journal article" date="2013" name="Nature">
        <title>Pan genome of the phytoplankton Emiliania underpins its global distribution.</title>
        <authorList>
            <person name="Read B.A."/>
            <person name="Kegel J."/>
            <person name="Klute M.J."/>
            <person name="Kuo A."/>
            <person name="Lefebvre S.C."/>
            <person name="Maumus F."/>
            <person name="Mayer C."/>
            <person name="Miller J."/>
            <person name="Monier A."/>
            <person name="Salamov A."/>
            <person name="Young J."/>
            <person name="Aguilar M."/>
            <person name="Claverie J.M."/>
            <person name="Frickenhaus S."/>
            <person name="Gonzalez K."/>
            <person name="Herman E.K."/>
            <person name="Lin Y.C."/>
            <person name="Napier J."/>
            <person name="Ogata H."/>
            <person name="Sarno A.F."/>
            <person name="Shmutz J."/>
            <person name="Schroeder D."/>
            <person name="de Vargas C."/>
            <person name="Verret F."/>
            <person name="von Dassow P."/>
            <person name="Valentin K."/>
            <person name="Van de Peer Y."/>
            <person name="Wheeler G."/>
            <person name="Dacks J.B."/>
            <person name="Delwiche C.F."/>
            <person name="Dyhrman S.T."/>
            <person name="Glockner G."/>
            <person name="John U."/>
            <person name="Richards T."/>
            <person name="Worden A.Z."/>
            <person name="Zhang X."/>
            <person name="Grigoriev I.V."/>
            <person name="Allen A.E."/>
            <person name="Bidle K."/>
            <person name="Borodovsky M."/>
            <person name="Bowler C."/>
            <person name="Brownlee C."/>
            <person name="Cock J.M."/>
            <person name="Elias M."/>
            <person name="Gladyshev V.N."/>
            <person name="Groth M."/>
            <person name="Guda C."/>
            <person name="Hadaegh A."/>
            <person name="Iglesias-Rodriguez M.D."/>
            <person name="Jenkins J."/>
            <person name="Jones B.M."/>
            <person name="Lawson T."/>
            <person name="Leese F."/>
            <person name="Lindquist E."/>
            <person name="Lobanov A."/>
            <person name="Lomsadze A."/>
            <person name="Malik S.B."/>
            <person name="Marsh M.E."/>
            <person name="Mackinder L."/>
            <person name="Mock T."/>
            <person name="Mueller-Roeber B."/>
            <person name="Pagarete A."/>
            <person name="Parker M."/>
            <person name="Probert I."/>
            <person name="Quesneville H."/>
            <person name="Raines C."/>
            <person name="Rensing S.A."/>
            <person name="Riano-Pachon D.M."/>
            <person name="Richier S."/>
            <person name="Rokitta S."/>
            <person name="Shiraiwa Y."/>
            <person name="Soanes D.M."/>
            <person name="van der Giezen M."/>
            <person name="Wahlund T.M."/>
            <person name="Williams B."/>
            <person name="Wilson W."/>
            <person name="Wolfe G."/>
            <person name="Wurch L.L."/>
        </authorList>
    </citation>
    <scope>NUCLEOTIDE SEQUENCE</scope>
</reference>
<dbReference type="GO" id="GO:0006281">
    <property type="term" value="P:DNA repair"/>
    <property type="evidence" value="ECO:0007669"/>
    <property type="project" value="UniProtKB-KW"/>
</dbReference>
<dbReference type="Proteomes" id="UP000013827">
    <property type="component" value="Unassembled WGS sequence"/>
</dbReference>
<dbReference type="GO" id="GO:0000712">
    <property type="term" value="P:resolution of meiotic recombination intermediates"/>
    <property type="evidence" value="ECO:0007669"/>
    <property type="project" value="TreeGrafter"/>
</dbReference>
<dbReference type="Gene3D" id="1.10.20.10">
    <property type="entry name" value="Histone, subunit A"/>
    <property type="match status" value="1"/>
</dbReference>
<dbReference type="InterPro" id="IPR009072">
    <property type="entry name" value="Histone-fold"/>
</dbReference>
<keyword evidence="3" id="KW-0238">DNA-binding</keyword>
<evidence type="ECO:0000256" key="3">
    <source>
        <dbReference type="ARBA" id="ARBA00023125"/>
    </source>
</evidence>
<reference evidence="5" key="2">
    <citation type="submission" date="2024-10" db="UniProtKB">
        <authorList>
            <consortium name="EnsemblProtists"/>
        </authorList>
    </citation>
    <scope>IDENTIFICATION</scope>
</reference>
<evidence type="ECO:0000313" key="6">
    <source>
        <dbReference type="Proteomes" id="UP000013827"/>
    </source>
</evidence>
<keyword evidence="4" id="KW-0234">DNA repair</keyword>
<dbReference type="GO" id="GO:0031297">
    <property type="term" value="P:replication fork processing"/>
    <property type="evidence" value="ECO:0007669"/>
    <property type="project" value="TreeGrafter"/>
</dbReference>
<dbReference type="CDD" id="cd22919">
    <property type="entry name" value="HFD_CENP-S"/>
    <property type="match status" value="1"/>
</dbReference>
<dbReference type="GeneID" id="17269496"/>
<dbReference type="GO" id="GO:0003677">
    <property type="term" value="F:DNA binding"/>
    <property type="evidence" value="ECO:0007669"/>
    <property type="project" value="UniProtKB-KW"/>
</dbReference>
<dbReference type="PANTHER" id="PTHR22980:SF0">
    <property type="entry name" value="CENTROMERE PROTEIN S"/>
    <property type="match status" value="1"/>
</dbReference>
<sequence length="123" mass="13300">MAAGPSSDDFAPVAPPAPLERCREKLAHAVLSVLEEEGAGGDGASFSRPFAQQLAALVWDWSTTSLAVDLEHFSRHAKRAGVSIEDVQLAARRNPQTKALIDAEARRLRLQRKSEKRGREAAG</sequence>
<keyword evidence="6" id="KW-1185">Reference proteome</keyword>
<dbReference type="AlphaFoldDB" id="A0A0D3JKB5"/>
<organism evidence="5 6">
    <name type="scientific">Emiliania huxleyi (strain CCMP1516)</name>
    <dbReference type="NCBI Taxonomy" id="280463"/>
    <lineage>
        <taxon>Eukaryota</taxon>
        <taxon>Haptista</taxon>
        <taxon>Haptophyta</taxon>
        <taxon>Prymnesiophyceae</taxon>
        <taxon>Isochrysidales</taxon>
        <taxon>Noelaerhabdaceae</taxon>
        <taxon>Emiliania</taxon>
    </lineage>
</organism>
<evidence type="ECO:0008006" key="7">
    <source>
        <dbReference type="Google" id="ProtNLM"/>
    </source>
</evidence>
<dbReference type="SUPFAM" id="SSF47113">
    <property type="entry name" value="Histone-fold"/>
    <property type="match status" value="1"/>
</dbReference>
<evidence type="ECO:0000256" key="1">
    <source>
        <dbReference type="ARBA" id="ARBA00006612"/>
    </source>
</evidence>
<proteinExistence type="inferred from homology"/>
<dbReference type="Pfam" id="PF15630">
    <property type="entry name" value="CENP-S"/>
    <property type="match status" value="1"/>
</dbReference>
<evidence type="ECO:0000313" key="5">
    <source>
        <dbReference type="EnsemblProtists" id="EOD23950"/>
    </source>
</evidence>
<dbReference type="PANTHER" id="PTHR22980">
    <property type="entry name" value="CORTISTATIN"/>
    <property type="match status" value="1"/>
</dbReference>
<dbReference type="HOGENOM" id="CLU_2019548_0_0_1"/>
<name>A0A0D3JKB5_EMIH1</name>
<protein>
    <recommendedName>
        <fullName evidence="7">Centromere protein S</fullName>
    </recommendedName>
</protein>
<dbReference type="GO" id="GO:0071821">
    <property type="term" value="C:FANCM-MHF complex"/>
    <property type="evidence" value="ECO:0007669"/>
    <property type="project" value="InterPro"/>
</dbReference>
<dbReference type="GO" id="GO:0046982">
    <property type="term" value="F:protein heterodimerization activity"/>
    <property type="evidence" value="ECO:0007669"/>
    <property type="project" value="InterPro"/>
</dbReference>
<dbReference type="KEGG" id="ehx:EMIHUDRAFT_206955"/>
<evidence type="ECO:0000256" key="4">
    <source>
        <dbReference type="ARBA" id="ARBA00023204"/>
    </source>
</evidence>
<dbReference type="RefSeq" id="XP_005776379.1">
    <property type="nucleotide sequence ID" value="XM_005776322.1"/>
</dbReference>